<name>A0ABN0GMR7_BAREL</name>
<evidence type="ECO:0000313" key="3">
    <source>
        <dbReference type="Proteomes" id="UP000008942"/>
    </source>
</evidence>
<keyword evidence="1" id="KW-1133">Transmembrane helix</keyword>
<organism evidence="2 3">
    <name type="scientific">Bartonella elizabethae Re6043vi</name>
    <dbReference type="NCBI Taxonomy" id="1094554"/>
    <lineage>
        <taxon>Bacteria</taxon>
        <taxon>Pseudomonadati</taxon>
        <taxon>Pseudomonadota</taxon>
        <taxon>Alphaproteobacteria</taxon>
        <taxon>Hyphomicrobiales</taxon>
        <taxon>Bartonellaceae</taxon>
        <taxon>Bartonella</taxon>
    </lineage>
</organism>
<keyword evidence="1" id="KW-0472">Membrane</keyword>
<accession>A0ABN0GMR7</accession>
<evidence type="ECO:0000256" key="1">
    <source>
        <dbReference type="SAM" id="Phobius"/>
    </source>
</evidence>
<dbReference type="RefSeq" id="WP_005773360.1">
    <property type="nucleotide sequence ID" value="NZ_JH725139.1"/>
</dbReference>
<evidence type="ECO:0000313" key="2">
    <source>
        <dbReference type="EMBL" id="EJF84670.1"/>
    </source>
</evidence>
<reference evidence="2 3" key="1">
    <citation type="submission" date="2012-03" db="EMBL/GenBank/DDBJ databases">
        <title>The Genome Sequence of Bartonella elizabethae Re6043vi.</title>
        <authorList>
            <consortium name="The Broad Institute Genome Sequencing Platform"/>
            <consortium name="The Broad Institute Genome Sequencing Center for Infectious Disease"/>
            <person name="Feldgarden M."/>
            <person name="Kirby J."/>
            <person name="Kosoy M."/>
            <person name="Birtles R."/>
            <person name="Probert W.S."/>
            <person name="Chiaraviglio L."/>
            <person name="Young S.K."/>
            <person name="Zeng Q."/>
            <person name="Gargeya S."/>
            <person name="Fitzgerald M."/>
            <person name="Haas B."/>
            <person name="Abouelleil A."/>
            <person name="Alvarado L."/>
            <person name="Arachchi H.M."/>
            <person name="Berlin A."/>
            <person name="Chapman S.B."/>
            <person name="Gearin G."/>
            <person name="Goldberg J."/>
            <person name="Griggs A."/>
            <person name="Gujja S."/>
            <person name="Hansen M."/>
            <person name="Heiman D."/>
            <person name="Howarth C."/>
            <person name="Larimer J."/>
            <person name="Lui A."/>
            <person name="MacDonald P.J.P."/>
            <person name="McCowen C."/>
            <person name="Montmayeur A."/>
            <person name="Murphy C."/>
            <person name="Neiman D."/>
            <person name="Pearson M."/>
            <person name="Priest M."/>
            <person name="Roberts A."/>
            <person name="Saif S."/>
            <person name="Shea T."/>
            <person name="Sisk P."/>
            <person name="Stolte C."/>
            <person name="Sykes S."/>
            <person name="Wortman J."/>
            <person name="Nusbaum C."/>
            <person name="Birren B."/>
        </authorList>
    </citation>
    <scope>NUCLEOTIDE SEQUENCE [LARGE SCALE GENOMIC DNA]</scope>
    <source>
        <strain evidence="2 3">Re6043vi</strain>
    </source>
</reference>
<dbReference type="Proteomes" id="UP000008942">
    <property type="component" value="Unassembled WGS sequence"/>
</dbReference>
<proteinExistence type="predicted"/>
<dbReference type="EMBL" id="AILW01000002">
    <property type="protein sequence ID" value="EJF84670.1"/>
    <property type="molecule type" value="Genomic_DNA"/>
</dbReference>
<keyword evidence="3" id="KW-1185">Reference proteome</keyword>
<gene>
    <name evidence="2" type="ORF">MCU_00248</name>
</gene>
<sequence>MMETILKWISALDTTVIAIFNGIFLFWFRKKDLERIDKQFKYLEDQNEIAKKHLSVLLSEKKMRELGSKLQVYNVYRGVHDLGPKYPNDIEINMGLVLYNSTKQIIKINSIRIAENSSFQFIEAYYLDSPLHIQKFAREKNAFKIIIQNSKHIDLINPILRPEPKDFFDLFSMNGDSEFSIILTLNPEQPQIRKPITIIVEHTAPNNPEETLEATFCLGFFRWTEEQNSDFWNRFKD</sequence>
<feature type="transmembrane region" description="Helical" evidence="1">
    <location>
        <begin position="6"/>
        <end position="28"/>
    </location>
</feature>
<protein>
    <submittedName>
        <fullName evidence="2">Uncharacterized protein</fullName>
    </submittedName>
</protein>
<keyword evidence="1" id="KW-0812">Transmembrane</keyword>
<comment type="caution">
    <text evidence="2">The sequence shown here is derived from an EMBL/GenBank/DDBJ whole genome shotgun (WGS) entry which is preliminary data.</text>
</comment>